<feature type="region of interest" description="Disordered" evidence="1">
    <location>
        <begin position="1"/>
        <end position="51"/>
    </location>
</feature>
<reference evidence="2" key="1">
    <citation type="submission" date="2017-05" db="UniProtKB">
        <authorList>
            <consortium name="EnsemblMetazoa"/>
        </authorList>
    </citation>
    <scope>IDENTIFICATION</scope>
</reference>
<name>A0A1X7SSA6_AMPQE</name>
<dbReference type="EnsemblMetazoa" id="Aqu2.1.04905_001">
    <property type="protein sequence ID" value="Aqu2.1.04905_001"/>
    <property type="gene ID" value="Aqu2.1.04905"/>
</dbReference>
<dbReference type="InParanoid" id="A0A1X7SSA6"/>
<dbReference type="AlphaFoldDB" id="A0A1X7SSA6"/>
<accession>A0A1X7SSA6</accession>
<evidence type="ECO:0000313" key="2">
    <source>
        <dbReference type="EnsemblMetazoa" id="Aqu2.1.04905_001"/>
    </source>
</evidence>
<protein>
    <submittedName>
        <fullName evidence="2">Uncharacterized protein</fullName>
    </submittedName>
</protein>
<feature type="compositionally biased region" description="Basic and acidic residues" evidence="1">
    <location>
        <begin position="1"/>
        <end position="42"/>
    </location>
</feature>
<organism evidence="2">
    <name type="scientific">Amphimedon queenslandica</name>
    <name type="common">Sponge</name>
    <dbReference type="NCBI Taxonomy" id="400682"/>
    <lineage>
        <taxon>Eukaryota</taxon>
        <taxon>Metazoa</taxon>
        <taxon>Porifera</taxon>
        <taxon>Demospongiae</taxon>
        <taxon>Heteroscleromorpha</taxon>
        <taxon>Haplosclerida</taxon>
        <taxon>Niphatidae</taxon>
        <taxon>Amphimedon</taxon>
    </lineage>
</organism>
<evidence type="ECO:0000256" key="1">
    <source>
        <dbReference type="SAM" id="MobiDB-lite"/>
    </source>
</evidence>
<sequence length="78" mass="9355">MKEKERQQRKEENRKKQRVEASKKRKLEREESLKAPAEEPITKKHKPEKQPEAVVVDVAKIKSQVKENVKKKRVHFKL</sequence>
<proteinExistence type="predicted"/>